<dbReference type="SUPFAM" id="SSF53098">
    <property type="entry name" value="Ribonuclease H-like"/>
    <property type="match status" value="1"/>
</dbReference>
<dbReference type="CDD" id="cd06222">
    <property type="entry name" value="RNase_H_like"/>
    <property type="match status" value="1"/>
</dbReference>
<dbReference type="Proteomes" id="UP000596661">
    <property type="component" value="Chromosome 8"/>
</dbReference>
<dbReference type="PANTHER" id="PTHR45848:SF6">
    <property type="entry name" value="OS02G0251700 PROTEIN"/>
    <property type="match status" value="1"/>
</dbReference>
<dbReference type="GO" id="GO:0003676">
    <property type="term" value="F:nucleic acid binding"/>
    <property type="evidence" value="ECO:0007669"/>
    <property type="project" value="InterPro"/>
</dbReference>
<evidence type="ECO:0000313" key="4">
    <source>
        <dbReference type="EnsemblPlants" id="cds.evm.model.08.1308"/>
    </source>
</evidence>
<evidence type="ECO:0000259" key="2">
    <source>
        <dbReference type="Pfam" id="PF00078"/>
    </source>
</evidence>
<accession>A0A803Q898</accession>
<comment type="similarity">
    <text evidence="1">Belongs to the protein-tyrosine phosphatase family. Non-receptor class dual specificity subfamily.</text>
</comment>
<dbReference type="Gene3D" id="3.60.10.10">
    <property type="entry name" value="Endonuclease/exonuclease/phosphatase"/>
    <property type="match status" value="1"/>
</dbReference>
<dbReference type="Pfam" id="PF13456">
    <property type="entry name" value="RVT_3"/>
    <property type="match status" value="1"/>
</dbReference>
<dbReference type="SUPFAM" id="SSF56219">
    <property type="entry name" value="DNase I-like"/>
    <property type="match status" value="1"/>
</dbReference>
<dbReference type="Pfam" id="PF00078">
    <property type="entry name" value="RVT_1"/>
    <property type="match status" value="1"/>
</dbReference>
<dbReference type="PANTHER" id="PTHR45848">
    <property type="entry name" value="DUAL SPECIFICITY PROTEIN PHOSPHATASE 12 FAMILY MEMBER"/>
    <property type="match status" value="1"/>
</dbReference>
<protein>
    <recommendedName>
        <fullName evidence="6">Reverse transcriptase domain-containing protein</fullName>
    </recommendedName>
</protein>
<dbReference type="InterPro" id="IPR036397">
    <property type="entry name" value="RNaseH_sf"/>
</dbReference>
<name>A0A803Q898_CANSA</name>
<evidence type="ECO:0000259" key="3">
    <source>
        <dbReference type="Pfam" id="PF13456"/>
    </source>
</evidence>
<dbReference type="InterPro" id="IPR043502">
    <property type="entry name" value="DNA/RNA_pol_sf"/>
</dbReference>
<dbReference type="InterPro" id="IPR036691">
    <property type="entry name" value="Endo/exonu/phosph_ase_sf"/>
</dbReference>
<reference evidence="4" key="1">
    <citation type="submission" date="2018-11" db="EMBL/GenBank/DDBJ databases">
        <authorList>
            <person name="Grassa J C."/>
        </authorList>
    </citation>
    <scope>NUCLEOTIDE SEQUENCE [LARGE SCALE GENOMIC DNA]</scope>
</reference>
<dbReference type="GO" id="GO:0004523">
    <property type="term" value="F:RNA-DNA hybrid ribonuclease activity"/>
    <property type="evidence" value="ECO:0007669"/>
    <property type="project" value="InterPro"/>
</dbReference>
<evidence type="ECO:0008006" key="6">
    <source>
        <dbReference type="Google" id="ProtNLM"/>
    </source>
</evidence>
<dbReference type="InterPro" id="IPR002156">
    <property type="entry name" value="RNaseH_domain"/>
</dbReference>
<dbReference type="GO" id="GO:0008138">
    <property type="term" value="F:protein tyrosine/serine/threonine phosphatase activity"/>
    <property type="evidence" value="ECO:0007669"/>
    <property type="project" value="TreeGrafter"/>
</dbReference>
<organism evidence="4 5">
    <name type="scientific">Cannabis sativa</name>
    <name type="common">Hemp</name>
    <name type="synonym">Marijuana</name>
    <dbReference type="NCBI Taxonomy" id="3483"/>
    <lineage>
        <taxon>Eukaryota</taxon>
        <taxon>Viridiplantae</taxon>
        <taxon>Streptophyta</taxon>
        <taxon>Embryophyta</taxon>
        <taxon>Tracheophyta</taxon>
        <taxon>Spermatophyta</taxon>
        <taxon>Magnoliopsida</taxon>
        <taxon>eudicotyledons</taxon>
        <taxon>Gunneridae</taxon>
        <taxon>Pentapetalae</taxon>
        <taxon>rosids</taxon>
        <taxon>fabids</taxon>
        <taxon>Rosales</taxon>
        <taxon>Cannabaceae</taxon>
        <taxon>Cannabis</taxon>
    </lineage>
</organism>
<dbReference type="AlphaFoldDB" id="A0A803Q898"/>
<keyword evidence="5" id="KW-1185">Reference proteome</keyword>
<feature type="domain" description="Reverse transcriptase" evidence="2">
    <location>
        <begin position="534"/>
        <end position="684"/>
    </location>
</feature>
<dbReference type="InterPro" id="IPR012337">
    <property type="entry name" value="RNaseH-like_sf"/>
</dbReference>
<dbReference type="SUPFAM" id="SSF56672">
    <property type="entry name" value="DNA/RNA polymerases"/>
    <property type="match status" value="1"/>
</dbReference>
<dbReference type="EnsemblPlants" id="evm.model.08.1308">
    <property type="protein sequence ID" value="cds.evm.model.08.1308"/>
    <property type="gene ID" value="evm.TU.08.1308"/>
</dbReference>
<dbReference type="EMBL" id="UZAU01000706">
    <property type="status" value="NOT_ANNOTATED_CDS"/>
    <property type="molecule type" value="Genomic_DNA"/>
</dbReference>
<evidence type="ECO:0000256" key="1">
    <source>
        <dbReference type="ARBA" id="ARBA00008601"/>
    </source>
</evidence>
<evidence type="ECO:0000313" key="5">
    <source>
        <dbReference type="Proteomes" id="UP000596661"/>
    </source>
</evidence>
<proteinExistence type="inferred from homology"/>
<reference evidence="4" key="2">
    <citation type="submission" date="2021-03" db="UniProtKB">
        <authorList>
            <consortium name="EnsemblPlants"/>
        </authorList>
    </citation>
    <scope>IDENTIFICATION</scope>
</reference>
<dbReference type="InterPro" id="IPR044730">
    <property type="entry name" value="RNase_H-like_dom_plant"/>
</dbReference>
<dbReference type="Gramene" id="evm.model.08.1308">
    <property type="protein sequence ID" value="cds.evm.model.08.1308"/>
    <property type="gene ID" value="evm.TU.08.1308"/>
</dbReference>
<dbReference type="Gene3D" id="3.30.420.10">
    <property type="entry name" value="Ribonuclease H-like superfamily/Ribonuclease H"/>
    <property type="match status" value="1"/>
</dbReference>
<dbReference type="InterPro" id="IPR000477">
    <property type="entry name" value="RT_dom"/>
</dbReference>
<feature type="domain" description="RNase H type-1" evidence="3">
    <location>
        <begin position="761"/>
        <end position="874"/>
    </location>
</feature>
<sequence>MAEANNSDMESSQKPQVVYRCKKCRRIVAAGENIVTHNRGKGESSFKWRKRNGNHQDEPTECTSIFVEPMKWMGAPLEEGHVEERLHCIGCKARLGYFNWAGMQCNCGAWVNPAFQLHKSRFGKVLVRFWGKKTQEILPTRTGRPVGSGVTKLVDRLVCRGNSRFALRSVFGSRYLLNFRYRDIEPGIVKRCFHSEYWSWLTEKVNECSDPWALVGDLNVIHDHTEKVGGRNFDAKEGELLRKFLFNCGGVDLGSDGGVFTWQNSRMAPNQIRKQLDRVIADVKWCTEFSNARVQNYPIIGSDHAPILLDTWGDNLRLKKLRQLCVQLERTQKLPITHATLPKEAEIQMDILDMEEKMGRIWGQKSRENWLRFSDGNTKFFHASTLIRRRHNYIGAVSGELGQWIRGRDDIGNYFQDRFKAIFNSSNPQIDADLDTLISEKVTERENEEICRIPGNGEIKDVVFKLHPLKAPGLDGFSGIFFRKYWTIVGDSVCKMVQQFFMSGQMMERVNETFISLIPKTANAATFDQFRPISLCNFGYKEVLHSMQGKKGKVGVMVVKTDMNKAYDRFEWGFLLRVFKANGFCNKACTLLMQCITTISCSILLNGAPLAPFNPKGGLRQGDPLSPFLFILCSEVLSKLILRAEKNNDLNGVHTKRNASPITHLLYIDDSIFFCSANAKNAVQVPSTLCEELDRVVAKFWWVGSVEKKHYCALRSWSELCQSKRCGGLGFRRFKDMNVALLAKLCWMILEEKDKVDASMFEEEAGFAAVHVDEEDLGNSLVYLGWTKVTGVLEGELQGIALALRMAKDKQATFVKLETDSLVAAAAFENAHLPFGWNTYPLFCECLNMFKSFDKVVVCHVRRENNVMADALARCARVHKAEATGLLRDVAPSCGY</sequence>